<dbReference type="PANTHER" id="PTHR37162">
    <property type="entry name" value="HAT FAMILY DIMERISATION DOMAINCONTAINING PROTEIN-RELATED"/>
    <property type="match status" value="1"/>
</dbReference>
<comment type="caution">
    <text evidence="1">The sequence shown here is derived from an EMBL/GenBank/DDBJ whole genome shotgun (WGS) entry which is preliminary data.</text>
</comment>
<dbReference type="OrthoDB" id="6141372at2759"/>
<dbReference type="PANTHER" id="PTHR37162:SF1">
    <property type="entry name" value="BED-TYPE DOMAIN-CONTAINING PROTEIN"/>
    <property type="match status" value="1"/>
</dbReference>
<gene>
    <name evidence="1" type="ORF">SKAU_G00135340</name>
</gene>
<name>A0A9Q1FS75_SYNKA</name>
<dbReference type="AlphaFoldDB" id="A0A9Q1FS75"/>
<protein>
    <submittedName>
        <fullName evidence="1">Uncharacterized protein</fullName>
    </submittedName>
</protein>
<keyword evidence="2" id="KW-1185">Reference proteome</keyword>
<evidence type="ECO:0000313" key="1">
    <source>
        <dbReference type="EMBL" id="KAJ8364703.1"/>
    </source>
</evidence>
<dbReference type="EMBL" id="JAINUF010000004">
    <property type="protein sequence ID" value="KAJ8364703.1"/>
    <property type="molecule type" value="Genomic_DNA"/>
</dbReference>
<sequence length="378" mass="43431">MQYLQKNAATGDLERGLKNKWRWQWLEETDSQGQRYDVWLAKVDIPGMAWCKLCNKNIAYAQNGKKVFAKHTEDHHHREMVNQQQHTQTLPGAHPIAAPVSRQDQREGLKAITAAFVAEHCLPFSLAPHLVEYAKRIFLQMIDVVERVAKLEDALVVYYSGFLTPDEKKKCSPRLKDIMERRQISGEVQARLLQMQETMRKQSRSDTNSDRKDRIIVALINNATKFQAHIKLYQGLLPELRAYVKLYQSEKPTVHTLHKEMFDLTRKFIAFFVRADEIPECRVSELLRLDLDDRNLQVSVVELCLTLAAVVGQSSTGAVSLYDCLTLTATRLCFSACLCGRGRGWKEKVSVHHAPIMDHLHRLQTLPHDHLQKVNTSI</sequence>
<dbReference type="Proteomes" id="UP001152622">
    <property type="component" value="Chromosome 4"/>
</dbReference>
<organism evidence="1 2">
    <name type="scientific">Synaphobranchus kaupii</name>
    <name type="common">Kaup's arrowtooth eel</name>
    <dbReference type="NCBI Taxonomy" id="118154"/>
    <lineage>
        <taxon>Eukaryota</taxon>
        <taxon>Metazoa</taxon>
        <taxon>Chordata</taxon>
        <taxon>Craniata</taxon>
        <taxon>Vertebrata</taxon>
        <taxon>Euteleostomi</taxon>
        <taxon>Actinopterygii</taxon>
        <taxon>Neopterygii</taxon>
        <taxon>Teleostei</taxon>
        <taxon>Anguilliformes</taxon>
        <taxon>Synaphobranchidae</taxon>
        <taxon>Synaphobranchus</taxon>
    </lineage>
</organism>
<accession>A0A9Q1FS75</accession>
<reference evidence="1" key="1">
    <citation type="journal article" date="2023" name="Science">
        <title>Genome structures resolve the early diversification of teleost fishes.</title>
        <authorList>
            <person name="Parey E."/>
            <person name="Louis A."/>
            <person name="Montfort J."/>
            <person name="Bouchez O."/>
            <person name="Roques C."/>
            <person name="Iampietro C."/>
            <person name="Lluch J."/>
            <person name="Castinel A."/>
            <person name="Donnadieu C."/>
            <person name="Desvignes T."/>
            <person name="Floi Bucao C."/>
            <person name="Jouanno E."/>
            <person name="Wen M."/>
            <person name="Mejri S."/>
            <person name="Dirks R."/>
            <person name="Jansen H."/>
            <person name="Henkel C."/>
            <person name="Chen W.J."/>
            <person name="Zahm M."/>
            <person name="Cabau C."/>
            <person name="Klopp C."/>
            <person name="Thompson A.W."/>
            <person name="Robinson-Rechavi M."/>
            <person name="Braasch I."/>
            <person name="Lecointre G."/>
            <person name="Bobe J."/>
            <person name="Postlethwait J.H."/>
            <person name="Berthelot C."/>
            <person name="Roest Crollius H."/>
            <person name="Guiguen Y."/>
        </authorList>
    </citation>
    <scope>NUCLEOTIDE SEQUENCE</scope>
    <source>
        <strain evidence="1">WJC10195</strain>
    </source>
</reference>
<evidence type="ECO:0000313" key="2">
    <source>
        <dbReference type="Proteomes" id="UP001152622"/>
    </source>
</evidence>
<proteinExistence type="predicted"/>